<comment type="caution">
    <text evidence="1">The sequence shown here is derived from an EMBL/GenBank/DDBJ whole genome shotgun (WGS) entry which is preliminary data.</text>
</comment>
<gene>
    <name evidence="1" type="ORF">F5148DRAFT_1286185</name>
</gene>
<protein>
    <submittedName>
        <fullName evidence="1">Cytochrome-c peroxidase</fullName>
    </submittedName>
</protein>
<reference evidence="1" key="1">
    <citation type="submission" date="2021-03" db="EMBL/GenBank/DDBJ databases">
        <title>Evolutionary priming and transition to the ectomycorrhizal habit in an iconic lineage of mushroom-forming fungi: is preadaptation a requirement?</title>
        <authorList>
            <consortium name="DOE Joint Genome Institute"/>
            <person name="Looney B.P."/>
            <person name="Miyauchi S."/>
            <person name="Morin E."/>
            <person name="Drula E."/>
            <person name="Courty P.E."/>
            <person name="Chicoki N."/>
            <person name="Fauchery L."/>
            <person name="Kohler A."/>
            <person name="Kuo A."/>
            <person name="LaButti K."/>
            <person name="Pangilinan J."/>
            <person name="Lipzen A."/>
            <person name="Riley R."/>
            <person name="Andreopoulos W."/>
            <person name="He G."/>
            <person name="Johnson J."/>
            <person name="Barry K.W."/>
            <person name="Grigoriev I.V."/>
            <person name="Nagy L."/>
            <person name="Hibbett D."/>
            <person name="Henrissat B."/>
            <person name="Matheny P.B."/>
            <person name="Labbe J."/>
            <person name="Martin A.F."/>
        </authorList>
    </citation>
    <scope>NUCLEOTIDE SEQUENCE</scope>
    <source>
        <strain evidence="1">BPL698</strain>
    </source>
</reference>
<sequence length="357" mass="39645">MGNLFVTGNSKPVHAITDTIPYQLAYPASFGNRVNIPADNPLTREGVFLGNRLFYERLLSANNRISCASCHKQPFAFADNKAFSDGIDTVETTRNAMSLVNLLWVRHFFWDGRANSLEEQAAIPLSHPHEMGLSPDKGAVKLQHTDNYPALFRAAFGSDSITGDLVVKAIAQFERTLISANSRYDQYLNGSYTPTPEESRGMALFMNNPSPERNIRGAGCGHCHGGPKLYIELFHNNGLDSMPKDRGIEQLTGLATDRGRFRVPTLRNIAVTAPYMHDGRFATLEEVLDHYSDHIQESASLSPVLRSNTNEVGGKSLHLTHEEKHSIIAFLQMLTDSSFLTNPDFANPHTQHNHATR</sequence>
<evidence type="ECO:0000313" key="1">
    <source>
        <dbReference type="EMBL" id="KAI9463053.1"/>
    </source>
</evidence>
<dbReference type="Proteomes" id="UP001207468">
    <property type="component" value="Unassembled WGS sequence"/>
</dbReference>
<keyword evidence="1" id="KW-0575">Peroxidase</keyword>
<name>A0ACC0U539_9AGAM</name>
<keyword evidence="1" id="KW-0560">Oxidoreductase</keyword>
<evidence type="ECO:0000313" key="2">
    <source>
        <dbReference type="Proteomes" id="UP001207468"/>
    </source>
</evidence>
<dbReference type="EMBL" id="JAGFNK010000160">
    <property type="protein sequence ID" value="KAI9463053.1"/>
    <property type="molecule type" value="Genomic_DNA"/>
</dbReference>
<proteinExistence type="predicted"/>
<keyword evidence="2" id="KW-1185">Reference proteome</keyword>
<accession>A0ACC0U539</accession>
<organism evidence="1 2">
    <name type="scientific">Russula earlei</name>
    <dbReference type="NCBI Taxonomy" id="71964"/>
    <lineage>
        <taxon>Eukaryota</taxon>
        <taxon>Fungi</taxon>
        <taxon>Dikarya</taxon>
        <taxon>Basidiomycota</taxon>
        <taxon>Agaricomycotina</taxon>
        <taxon>Agaricomycetes</taxon>
        <taxon>Russulales</taxon>
        <taxon>Russulaceae</taxon>
        <taxon>Russula</taxon>
    </lineage>
</organism>